<organism evidence="1 2">
    <name type="scientific">Solemya velesiana gill symbiont</name>
    <dbReference type="NCBI Taxonomy" id="1918948"/>
    <lineage>
        <taxon>Bacteria</taxon>
        <taxon>Pseudomonadati</taxon>
        <taxon>Pseudomonadota</taxon>
        <taxon>Gammaproteobacteria</taxon>
        <taxon>sulfur-oxidizing symbionts</taxon>
    </lineage>
</organism>
<evidence type="ECO:0000313" key="2">
    <source>
        <dbReference type="Proteomes" id="UP000190896"/>
    </source>
</evidence>
<comment type="caution">
    <text evidence="1">The sequence shown here is derived from an EMBL/GenBank/DDBJ whole genome shotgun (WGS) entry which is preliminary data.</text>
</comment>
<dbReference type="PANTHER" id="PTHR12558:SF13">
    <property type="entry name" value="CELL DIVISION CYCLE PROTEIN 27 HOMOLOG"/>
    <property type="match status" value="1"/>
</dbReference>
<dbReference type="AlphaFoldDB" id="A0A1T2KRZ3"/>
<gene>
    <name evidence="1" type="ORF">BOW51_11095</name>
</gene>
<protein>
    <submittedName>
        <fullName evidence="1">Type IV pilus biogenesis/stability protein PilW</fullName>
    </submittedName>
</protein>
<accession>A0A1T2KRZ3</accession>
<sequence length="207" mass="23225">MNKGQLDVALIKARQALAVDPNNSSAHNVIALLYDRLGENGLAEHHFQKGIGLASRNSYLRNAYGTFLCSQQRFEEANEQFMHALGNPLYKTPEVALTNAGICAKRVPDLVQAESYFRQALVQNPRFSAALSQMAQISLERSEHLSARAYLQRYMEVARHTAVTLWTGIQTERVLGDRDAVASYSLLLKNAFPDSRETQLLMESERK</sequence>
<keyword evidence="2" id="KW-1185">Reference proteome</keyword>
<dbReference type="SMART" id="SM00028">
    <property type="entry name" value="TPR"/>
    <property type="match status" value="3"/>
</dbReference>
<dbReference type="InterPro" id="IPR011990">
    <property type="entry name" value="TPR-like_helical_dom_sf"/>
</dbReference>
<name>A0A1T2KRZ3_9GAMM</name>
<reference evidence="1 2" key="1">
    <citation type="submission" date="2016-11" db="EMBL/GenBank/DDBJ databases">
        <title>Mixed transmission modes and dynamic genome evolution in an obligate animal-bacterial symbiosis.</title>
        <authorList>
            <person name="Russell S.L."/>
            <person name="Corbett-Detig R.B."/>
            <person name="Cavanaugh C.M."/>
        </authorList>
    </citation>
    <scope>NUCLEOTIDE SEQUENCE [LARGE SCALE GENOMIC DNA]</scope>
    <source>
        <strain evidence="1">Se-Cadez</strain>
    </source>
</reference>
<dbReference type="InterPro" id="IPR019734">
    <property type="entry name" value="TPR_rpt"/>
</dbReference>
<dbReference type="Proteomes" id="UP000190896">
    <property type="component" value="Unassembled WGS sequence"/>
</dbReference>
<dbReference type="PANTHER" id="PTHR12558">
    <property type="entry name" value="CELL DIVISION CYCLE 16,23,27"/>
    <property type="match status" value="1"/>
</dbReference>
<proteinExistence type="predicted"/>
<dbReference type="InterPro" id="IPR013360">
    <property type="entry name" value="Pilus_4_PilW"/>
</dbReference>
<dbReference type="SUPFAM" id="SSF48452">
    <property type="entry name" value="TPR-like"/>
    <property type="match status" value="1"/>
</dbReference>
<dbReference type="NCBIfam" id="TIGR02521">
    <property type="entry name" value="type_IV_pilW"/>
    <property type="match status" value="1"/>
</dbReference>
<dbReference type="Gene3D" id="1.25.40.10">
    <property type="entry name" value="Tetratricopeptide repeat domain"/>
    <property type="match status" value="1"/>
</dbReference>
<evidence type="ECO:0000313" key="1">
    <source>
        <dbReference type="EMBL" id="OOZ35639.1"/>
    </source>
</evidence>
<dbReference type="EMBL" id="MPRJ01000088">
    <property type="protein sequence ID" value="OOZ35639.1"/>
    <property type="molecule type" value="Genomic_DNA"/>
</dbReference>